<dbReference type="Gramene" id="PUZ41331">
    <property type="protein sequence ID" value="PUZ41331"/>
    <property type="gene ID" value="GQ55_9G495800"/>
</dbReference>
<feature type="region of interest" description="Disordered" evidence="1">
    <location>
        <begin position="1"/>
        <end position="82"/>
    </location>
</feature>
<sequence>MPPRTTGPRRDGHPPSSPVPPGPRIRRRRRRQSRWQVPCRPVGTAASEQSRGSGATAAAAREQTGAGAERTSCRALPSTEKRTRRLSTASACSLRKDLRAASCSCRGSW</sequence>
<keyword evidence="3" id="KW-1185">Reference proteome</keyword>
<feature type="compositionally biased region" description="Low complexity" evidence="1">
    <location>
        <begin position="49"/>
        <end position="69"/>
    </location>
</feature>
<feature type="compositionally biased region" description="Basic residues" evidence="1">
    <location>
        <begin position="24"/>
        <end position="33"/>
    </location>
</feature>
<dbReference type="EMBL" id="CM009757">
    <property type="protein sequence ID" value="PUZ41331.1"/>
    <property type="molecule type" value="Genomic_DNA"/>
</dbReference>
<evidence type="ECO:0000256" key="1">
    <source>
        <dbReference type="SAM" id="MobiDB-lite"/>
    </source>
</evidence>
<proteinExistence type="predicted"/>
<organism evidence="2 3">
    <name type="scientific">Panicum hallii var. hallii</name>
    <dbReference type="NCBI Taxonomy" id="1504633"/>
    <lineage>
        <taxon>Eukaryota</taxon>
        <taxon>Viridiplantae</taxon>
        <taxon>Streptophyta</taxon>
        <taxon>Embryophyta</taxon>
        <taxon>Tracheophyta</taxon>
        <taxon>Spermatophyta</taxon>
        <taxon>Magnoliopsida</taxon>
        <taxon>Liliopsida</taxon>
        <taxon>Poales</taxon>
        <taxon>Poaceae</taxon>
        <taxon>PACMAD clade</taxon>
        <taxon>Panicoideae</taxon>
        <taxon>Panicodae</taxon>
        <taxon>Paniceae</taxon>
        <taxon>Panicinae</taxon>
        <taxon>Panicum</taxon>
        <taxon>Panicum sect. Panicum</taxon>
    </lineage>
</organism>
<gene>
    <name evidence="2" type="ORF">GQ55_9G495800</name>
</gene>
<accession>A0A2T7CDB4</accession>
<evidence type="ECO:0000313" key="2">
    <source>
        <dbReference type="EMBL" id="PUZ41331.1"/>
    </source>
</evidence>
<dbReference type="Proteomes" id="UP000244336">
    <property type="component" value="Chromosome 9"/>
</dbReference>
<dbReference type="AlphaFoldDB" id="A0A2T7CDB4"/>
<name>A0A2T7CDB4_9POAL</name>
<protein>
    <submittedName>
        <fullName evidence="2">Uncharacterized protein</fullName>
    </submittedName>
</protein>
<reference evidence="2 3" key="1">
    <citation type="submission" date="2018-04" db="EMBL/GenBank/DDBJ databases">
        <title>WGS assembly of Panicum hallii var. hallii HAL2.</title>
        <authorList>
            <person name="Lovell J."/>
            <person name="Jenkins J."/>
            <person name="Lowry D."/>
            <person name="Mamidi S."/>
            <person name="Sreedasyam A."/>
            <person name="Weng X."/>
            <person name="Barry K."/>
            <person name="Bonette J."/>
            <person name="Campitelli B."/>
            <person name="Daum C."/>
            <person name="Gordon S."/>
            <person name="Gould B."/>
            <person name="Lipzen A."/>
            <person name="MacQueen A."/>
            <person name="Palacio-Mejia J."/>
            <person name="Plott C."/>
            <person name="Shakirov E."/>
            <person name="Shu S."/>
            <person name="Yoshinaga Y."/>
            <person name="Zane M."/>
            <person name="Rokhsar D."/>
            <person name="Grimwood J."/>
            <person name="Schmutz J."/>
            <person name="Juenger T."/>
        </authorList>
    </citation>
    <scope>NUCLEOTIDE SEQUENCE [LARGE SCALE GENOMIC DNA]</scope>
    <source>
        <strain evidence="3">cv. HAL2</strain>
    </source>
</reference>
<evidence type="ECO:0000313" key="3">
    <source>
        <dbReference type="Proteomes" id="UP000244336"/>
    </source>
</evidence>